<dbReference type="InterPro" id="IPR006330">
    <property type="entry name" value="Ado/ade_deaminase"/>
</dbReference>
<comment type="cofactor">
    <cofactor evidence="1">
        <name>Zn(2+)</name>
        <dbReference type="ChEBI" id="CHEBI:29105"/>
    </cofactor>
</comment>
<dbReference type="PANTHER" id="PTHR11409">
    <property type="entry name" value="ADENOSINE DEAMINASE"/>
    <property type="match status" value="1"/>
</dbReference>
<comment type="catalytic activity">
    <reaction evidence="7">
        <text>N(6)-methyl-AMP + H2O + H(+) = IMP + methylamine</text>
        <dbReference type="Rhea" id="RHEA:16001"/>
        <dbReference type="ChEBI" id="CHEBI:15377"/>
        <dbReference type="ChEBI" id="CHEBI:15378"/>
        <dbReference type="ChEBI" id="CHEBI:58053"/>
        <dbReference type="ChEBI" id="CHEBI:59338"/>
        <dbReference type="ChEBI" id="CHEBI:144842"/>
    </reaction>
    <physiologicalReaction direction="left-to-right" evidence="7">
        <dbReference type="Rhea" id="RHEA:16002"/>
    </physiologicalReaction>
</comment>
<evidence type="ECO:0000256" key="3">
    <source>
        <dbReference type="ARBA" id="ARBA00022723"/>
    </source>
</evidence>
<dbReference type="EMBL" id="JBDJPC010000002">
    <property type="protein sequence ID" value="KAL1512746.1"/>
    <property type="molecule type" value="Genomic_DNA"/>
</dbReference>
<keyword evidence="3" id="KW-0479">Metal-binding</keyword>
<dbReference type="PANTHER" id="PTHR11409:SF42">
    <property type="entry name" value="ADENOSINE DEAMINASE-LIKE PROTEIN"/>
    <property type="match status" value="1"/>
</dbReference>
<proteinExistence type="inferred from homology"/>
<dbReference type="SUPFAM" id="SSF51556">
    <property type="entry name" value="Metallo-dependent hydrolases"/>
    <property type="match status" value="1"/>
</dbReference>
<dbReference type="CDD" id="cd00443">
    <property type="entry name" value="ADA_AMPD"/>
    <property type="match status" value="1"/>
</dbReference>
<evidence type="ECO:0000259" key="8">
    <source>
        <dbReference type="Pfam" id="PF00962"/>
    </source>
</evidence>
<keyword evidence="10" id="KW-1185">Reference proteome</keyword>
<dbReference type="Proteomes" id="UP001566132">
    <property type="component" value="Unassembled WGS sequence"/>
</dbReference>
<dbReference type="GO" id="GO:0046872">
    <property type="term" value="F:metal ion binding"/>
    <property type="evidence" value="ECO:0007669"/>
    <property type="project" value="UniProtKB-KW"/>
</dbReference>
<keyword evidence="5" id="KW-0862">Zinc</keyword>
<dbReference type="GO" id="GO:0009117">
    <property type="term" value="P:nucleotide metabolic process"/>
    <property type="evidence" value="ECO:0007669"/>
    <property type="project" value="UniProtKB-KW"/>
</dbReference>
<dbReference type="Gene3D" id="3.20.20.140">
    <property type="entry name" value="Metal-dependent hydrolases"/>
    <property type="match status" value="1"/>
</dbReference>
<comment type="caution">
    <text evidence="9">The sequence shown here is derived from an EMBL/GenBank/DDBJ whole genome shotgun (WGS) entry which is preliminary data.</text>
</comment>
<accession>A0ABD1F5U4</accession>
<comment type="similarity">
    <text evidence="2">Belongs to the metallo-dependent hydrolases superfamily. Adenosine and AMP deaminases family.</text>
</comment>
<dbReference type="AlphaFoldDB" id="A0ABD1F5U4"/>
<keyword evidence="4" id="KW-0378">Hydrolase</keyword>
<evidence type="ECO:0000313" key="10">
    <source>
        <dbReference type="Proteomes" id="UP001566132"/>
    </source>
</evidence>
<evidence type="ECO:0000256" key="2">
    <source>
        <dbReference type="ARBA" id="ARBA00006676"/>
    </source>
</evidence>
<organism evidence="9 10">
    <name type="scientific">Hypothenemus hampei</name>
    <name type="common">Coffee berry borer</name>
    <dbReference type="NCBI Taxonomy" id="57062"/>
    <lineage>
        <taxon>Eukaryota</taxon>
        <taxon>Metazoa</taxon>
        <taxon>Ecdysozoa</taxon>
        <taxon>Arthropoda</taxon>
        <taxon>Hexapoda</taxon>
        <taxon>Insecta</taxon>
        <taxon>Pterygota</taxon>
        <taxon>Neoptera</taxon>
        <taxon>Endopterygota</taxon>
        <taxon>Coleoptera</taxon>
        <taxon>Polyphaga</taxon>
        <taxon>Cucujiformia</taxon>
        <taxon>Curculionidae</taxon>
        <taxon>Scolytinae</taxon>
        <taxon>Hypothenemus</taxon>
    </lineage>
</organism>
<feature type="domain" description="Adenosine deaminase" evidence="8">
    <location>
        <begin position="9"/>
        <end position="317"/>
    </location>
</feature>
<evidence type="ECO:0000256" key="1">
    <source>
        <dbReference type="ARBA" id="ARBA00001947"/>
    </source>
</evidence>
<dbReference type="Pfam" id="PF00962">
    <property type="entry name" value="A_deaminase"/>
    <property type="match status" value="1"/>
</dbReference>
<evidence type="ECO:0000256" key="6">
    <source>
        <dbReference type="ARBA" id="ARBA00023080"/>
    </source>
</evidence>
<dbReference type="InterPro" id="IPR032466">
    <property type="entry name" value="Metal_Hydrolase"/>
</dbReference>
<evidence type="ECO:0000256" key="4">
    <source>
        <dbReference type="ARBA" id="ARBA00022801"/>
    </source>
</evidence>
<name>A0ABD1F5U4_HYPHA</name>
<reference evidence="9 10" key="1">
    <citation type="submission" date="2024-05" db="EMBL/GenBank/DDBJ databases">
        <title>Genetic variation in Jamaican populations of the coffee berry borer (Hypothenemus hampei).</title>
        <authorList>
            <person name="Errbii M."/>
            <person name="Myrie A."/>
        </authorList>
    </citation>
    <scope>NUCLEOTIDE SEQUENCE [LARGE SCALE GENOMIC DNA]</scope>
    <source>
        <strain evidence="9">JA-Hopewell-2020-01-JO</strain>
        <tissue evidence="9">Whole body</tissue>
    </source>
</reference>
<evidence type="ECO:0000313" key="9">
    <source>
        <dbReference type="EMBL" id="KAL1512746.1"/>
    </source>
</evidence>
<evidence type="ECO:0000256" key="5">
    <source>
        <dbReference type="ARBA" id="ARBA00022833"/>
    </source>
</evidence>
<dbReference type="GO" id="GO:0016787">
    <property type="term" value="F:hydrolase activity"/>
    <property type="evidence" value="ECO:0007669"/>
    <property type="project" value="UniProtKB-KW"/>
</dbReference>
<gene>
    <name evidence="9" type="ORF">ABEB36_002286</name>
</gene>
<keyword evidence="6" id="KW-0546">Nucleotide metabolism</keyword>
<dbReference type="InterPro" id="IPR001365">
    <property type="entry name" value="A_deaminase_dom"/>
</dbReference>
<protein>
    <recommendedName>
        <fullName evidence="8">Adenosine deaminase domain-containing protein</fullName>
    </recommendedName>
</protein>
<sequence>METFCQKLPKIELHAHLNGSLSKSTLKQLGCSEESIKNYQETLTDIKQVFNQFQVAHNATNTLENLNLATKCVIEDFAKDNVIYLELRTTPRSEKDLSERDYIETVVEAIRNYESSKIIVKLILSLDRRRSWKEQLDTLDNIIDLKQKYPDLIKGVDLSGDPGKGEFFKKLFEKARDNGLKTAIHCGEIKNDNEVMDILDFKPDRIGHGTCLHPDYGGSEEIWQKYQHLKIPIECCLTSNVVCLTSKSYEEHHVKELLKNSLPFSLATDDKGVFNTTLSKEFTVLGQTFSLSKNDLWNISRNSIDYSFADEEEKGFIRFALEQWKIRNIENYPNF</sequence>
<evidence type="ECO:0000256" key="7">
    <source>
        <dbReference type="ARBA" id="ARBA00048787"/>
    </source>
</evidence>